<feature type="domain" description="Galactose-1-phosphate uridyl transferase N-terminal" evidence="5">
    <location>
        <begin position="2"/>
        <end position="178"/>
    </location>
</feature>
<keyword evidence="1" id="KW-0808">Transferase</keyword>
<dbReference type="EMBL" id="JAWSTH010000004">
    <property type="protein sequence ID" value="MDW5593320.1"/>
    <property type="molecule type" value="Genomic_DNA"/>
</dbReference>
<keyword evidence="7" id="KW-1185">Reference proteome</keyword>
<organism evidence="6 7">
    <name type="scientific">Conexibacter stalactiti</name>
    <dbReference type="NCBI Taxonomy" id="1940611"/>
    <lineage>
        <taxon>Bacteria</taxon>
        <taxon>Bacillati</taxon>
        <taxon>Actinomycetota</taxon>
        <taxon>Thermoleophilia</taxon>
        <taxon>Solirubrobacterales</taxon>
        <taxon>Conexibacteraceae</taxon>
        <taxon>Conexibacter</taxon>
    </lineage>
</organism>
<dbReference type="InterPro" id="IPR005849">
    <property type="entry name" value="GalP_Utransf_N"/>
</dbReference>
<dbReference type="SUPFAM" id="SSF54197">
    <property type="entry name" value="HIT-like"/>
    <property type="match status" value="2"/>
</dbReference>
<dbReference type="InterPro" id="IPR053177">
    <property type="entry name" value="ADP-glucose_phosphorylase"/>
</dbReference>
<dbReference type="RefSeq" id="WP_318595580.1">
    <property type="nucleotide sequence ID" value="NZ_JAWSTH010000004.1"/>
</dbReference>
<dbReference type="InterPro" id="IPR036265">
    <property type="entry name" value="HIT-like_sf"/>
</dbReference>
<dbReference type="Pfam" id="PF01087">
    <property type="entry name" value="GalP_UDP_transf"/>
    <property type="match status" value="1"/>
</dbReference>
<dbReference type="PANTHER" id="PTHR42763">
    <property type="entry name" value="ADP-GLUCOSE PHOSPHORYLASE"/>
    <property type="match status" value="1"/>
</dbReference>
<evidence type="ECO:0000256" key="4">
    <source>
        <dbReference type="SAM" id="MobiDB-lite"/>
    </source>
</evidence>
<gene>
    <name evidence="6" type="ORF">R7226_03165</name>
</gene>
<evidence type="ECO:0000256" key="3">
    <source>
        <dbReference type="ARBA" id="ARBA00023277"/>
    </source>
</evidence>
<dbReference type="Gene3D" id="3.30.428.10">
    <property type="entry name" value="HIT-like"/>
    <property type="match status" value="2"/>
</dbReference>
<dbReference type="Proteomes" id="UP001284601">
    <property type="component" value="Unassembled WGS sequence"/>
</dbReference>
<evidence type="ECO:0000256" key="2">
    <source>
        <dbReference type="ARBA" id="ARBA00022695"/>
    </source>
</evidence>
<dbReference type="InterPro" id="IPR001937">
    <property type="entry name" value="GalP_UDPtransf1"/>
</dbReference>
<dbReference type="PANTHER" id="PTHR42763:SF2">
    <property type="entry name" value="ADP-GLUCOSE PHOSPHORYLASE"/>
    <property type="match status" value="1"/>
</dbReference>
<evidence type="ECO:0000259" key="5">
    <source>
        <dbReference type="Pfam" id="PF01087"/>
    </source>
</evidence>
<protein>
    <submittedName>
        <fullName evidence="6">DUF4921 family protein</fullName>
    </submittedName>
</protein>
<keyword evidence="2" id="KW-0548">Nucleotidyltransferase</keyword>
<keyword evidence="3" id="KW-0119">Carbohydrate metabolism</keyword>
<name>A0ABU4HJ26_9ACTN</name>
<sequence length="328" mass="35625">MSEIRVDPLTGLRTIIAADRANRPGAGLSATPAEPLDPATDPFAEGHEQQTPPELYALRPGVEQPAPDTPGWSVRVVPNRYPALAAEAPEPALEANRDLFTAAPARGAHEVIVNAPQSVTALADLPVEQVVTAMEVWRERMRAHAGAACRHLLVNERREAGASLPHTHAQLYALDFVPAAIARERERFGAYAVRTMGGNLLADLLQEEVRRRERIVAIDDEAVAIAPYGSRLPYQLMIVPRQARDRFEDDGPIAAALLHDVLGRLGRQLGANPPLNLWVRTAPSGADHFCWRIDVLPRLTHLAGLELGTGVNLNIVAPERAAAELREA</sequence>
<proteinExistence type="predicted"/>
<evidence type="ECO:0000313" key="6">
    <source>
        <dbReference type="EMBL" id="MDW5593320.1"/>
    </source>
</evidence>
<feature type="region of interest" description="Disordered" evidence="4">
    <location>
        <begin position="22"/>
        <end position="49"/>
    </location>
</feature>
<accession>A0ABU4HJ26</accession>
<reference evidence="7" key="1">
    <citation type="submission" date="2023-07" db="EMBL/GenBank/DDBJ databases">
        <title>Conexibacter stalactiti sp. nov., isolated from stalactites in a lava cave and emended description of the genus Conexibacter.</title>
        <authorList>
            <person name="Lee S.D."/>
        </authorList>
    </citation>
    <scope>NUCLEOTIDE SEQUENCE [LARGE SCALE GENOMIC DNA]</scope>
    <source>
        <strain evidence="7">KCTC 39840</strain>
    </source>
</reference>
<dbReference type="PIRSF" id="PIRSF000808">
    <property type="entry name" value="GalT"/>
    <property type="match status" value="1"/>
</dbReference>
<evidence type="ECO:0000256" key="1">
    <source>
        <dbReference type="ARBA" id="ARBA00022679"/>
    </source>
</evidence>
<reference evidence="6 7" key="2">
    <citation type="submission" date="2023-10" db="EMBL/GenBank/DDBJ databases">
        <authorList>
            <person name="Han X.F."/>
        </authorList>
    </citation>
    <scope>NUCLEOTIDE SEQUENCE [LARGE SCALE GENOMIC DNA]</scope>
    <source>
        <strain evidence="6 7">KCTC 39840</strain>
    </source>
</reference>
<evidence type="ECO:0000313" key="7">
    <source>
        <dbReference type="Proteomes" id="UP001284601"/>
    </source>
</evidence>
<comment type="caution">
    <text evidence="6">The sequence shown here is derived from an EMBL/GenBank/DDBJ whole genome shotgun (WGS) entry which is preliminary data.</text>
</comment>